<dbReference type="GO" id="GO:0004252">
    <property type="term" value="F:serine-type endopeptidase activity"/>
    <property type="evidence" value="ECO:0007669"/>
    <property type="project" value="InterPro"/>
</dbReference>
<dbReference type="InterPro" id="IPR043504">
    <property type="entry name" value="Peptidase_S1_PA_chymotrypsin"/>
</dbReference>
<dbReference type="Gene3D" id="2.40.10.10">
    <property type="entry name" value="Trypsin-like serine proteases"/>
    <property type="match status" value="2"/>
</dbReference>
<reference evidence="1" key="1">
    <citation type="submission" date="2018-05" db="EMBL/GenBank/DDBJ databases">
        <authorList>
            <person name="Lanie J.A."/>
            <person name="Ng W.-L."/>
            <person name="Kazmierczak K.M."/>
            <person name="Andrzejewski T.M."/>
            <person name="Davidsen T.M."/>
            <person name="Wayne K.J."/>
            <person name="Tettelin H."/>
            <person name="Glass J.I."/>
            <person name="Rusch D."/>
            <person name="Podicherti R."/>
            <person name="Tsui H.-C.T."/>
            <person name="Winkler M.E."/>
        </authorList>
    </citation>
    <scope>NUCLEOTIDE SEQUENCE</scope>
</reference>
<dbReference type="PRINTS" id="PR00834">
    <property type="entry name" value="PROTEASES2C"/>
</dbReference>
<dbReference type="PANTHER" id="PTHR43019">
    <property type="entry name" value="SERINE ENDOPROTEASE DEGS"/>
    <property type="match status" value="1"/>
</dbReference>
<dbReference type="SUPFAM" id="SSF50494">
    <property type="entry name" value="Trypsin-like serine proteases"/>
    <property type="match status" value="1"/>
</dbReference>
<dbReference type="InterPro" id="IPR009003">
    <property type="entry name" value="Peptidase_S1_PA"/>
</dbReference>
<dbReference type="PANTHER" id="PTHR43019:SF23">
    <property type="entry name" value="PROTEASE DO-LIKE 5, CHLOROPLASTIC"/>
    <property type="match status" value="1"/>
</dbReference>
<evidence type="ECO:0008006" key="2">
    <source>
        <dbReference type="Google" id="ProtNLM"/>
    </source>
</evidence>
<gene>
    <name evidence="1" type="ORF">METZ01_LOCUS388180</name>
</gene>
<name>A0A382UM32_9ZZZZ</name>
<accession>A0A382UM32</accession>
<proteinExistence type="predicted"/>
<evidence type="ECO:0000313" key="1">
    <source>
        <dbReference type="EMBL" id="SVD35326.1"/>
    </source>
</evidence>
<dbReference type="AlphaFoldDB" id="A0A382UM32"/>
<dbReference type="GO" id="GO:0006508">
    <property type="term" value="P:proteolysis"/>
    <property type="evidence" value="ECO:0007669"/>
    <property type="project" value="InterPro"/>
</dbReference>
<dbReference type="InterPro" id="IPR001940">
    <property type="entry name" value="Peptidase_S1C"/>
</dbReference>
<protein>
    <recommendedName>
        <fullName evidence="2">Serine protease</fullName>
    </recommendedName>
</protein>
<organism evidence="1">
    <name type="scientific">marine metagenome</name>
    <dbReference type="NCBI Taxonomy" id="408172"/>
    <lineage>
        <taxon>unclassified sequences</taxon>
        <taxon>metagenomes</taxon>
        <taxon>ecological metagenomes</taxon>
    </lineage>
</organism>
<dbReference type="EMBL" id="UINC01145290">
    <property type="protein sequence ID" value="SVD35326.1"/>
    <property type="molecule type" value="Genomic_DNA"/>
</dbReference>
<dbReference type="Pfam" id="PF13365">
    <property type="entry name" value="Trypsin_2"/>
    <property type="match status" value="1"/>
</dbReference>
<sequence length="243" mass="26769">MALFIPSLLVLQRKIILIPLFFISTALAEQVNPKHIFSQNKKLVSEIVTDDGYGTGFLFGHDDAIITAKHLVDGVSRISVILEGEKYNVDQVYYFENNIDIAILKLDRDTKPIKVKYRISNAGALDPVLLIANPYGLARTVTTGYISNIINKNGNIYYIATAASSLGSSGGPVFNYNGALVGVHTGNYGGVHQSIISMDTIIGNIDEISLMPTYKYFGRTRRIFGSLKNAIYKPVDYLNTVLK</sequence>